<dbReference type="Gene3D" id="3.30.420.10">
    <property type="entry name" value="Ribonuclease H-like superfamily/Ribonuclease H"/>
    <property type="match status" value="1"/>
</dbReference>
<dbReference type="EMBL" id="JACHFD010000014">
    <property type="protein sequence ID" value="MBB5352605.1"/>
    <property type="molecule type" value="Genomic_DNA"/>
</dbReference>
<proteinExistence type="predicted"/>
<accession>A0A840V3M7</accession>
<dbReference type="EC" id="2.7.7.7" evidence="5"/>
<dbReference type="InterPro" id="IPR036397">
    <property type="entry name" value="RNaseH_sf"/>
</dbReference>
<keyword evidence="1" id="KW-0540">Nuclease</keyword>
<keyword evidence="2" id="KW-0378">Hydrolase</keyword>
<keyword evidence="3" id="KW-0269">Exonuclease</keyword>
<dbReference type="PANTHER" id="PTHR30231:SF4">
    <property type="entry name" value="PROTEIN NEN2"/>
    <property type="match status" value="1"/>
</dbReference>
<reference evidence="5 6" key="1">
    <citation type="submission" date="2020-08" db="EMBL/GenBank/DDBJ databases">
        <title>Genomic Encyclopedia of Type Strains, Phase IV (KMG-IV): sequencing the most valuable type-strain genomes for metagenomic binning, comparative biology and taxonomic classification.</title>
        <authorList>
            <person name="Goeker M."/>
        </authorList>
    </citation>
    <scope>NUCLEOTIDE SEQUENCE [LARGE SCALE GENOMIC DNA]</scope>
    <source>
        <strain evidence="5 6">YC6886</strain>
    </source>
</reference>
<keyword evidence="6" id="KW-1185">Reference proteome</keyword>
<keyword evidence="5" id="KW-0548">Nucleotidyltransferase</keyword>
<comment type="caution">
    <text evidence="5">The sequence shown here is derived from an EMBL/GenBank/DDBJ whole genome shotgun (WGS) entry which is preliminary data.</text>
</comment>
<dbReference type="GO" id="GO:0008408">
    <property type="term" value="F:3'-5' exonuclease activity"/>
    <property type="evidence" value="ECO:0007669"/>
    <property type="project" value="TreeGrafter"/>
</dbReference>
<dbReference type="AlphaFoldDB" id="A0A840V3M7"/>
<evidence type="ECO:0000256" key="3">
    <source>
        <dbReference type="ARBA" id="ARBA00022839"/>
    </source>
</evidence>
<dbReference type="CDD" id="cd06127">
    <property type="entry name" value="DEDDh"/>
    <property type="match status" value="1"/>
</dbReference>
<dbReference type="InterPro" id="IPR013520">
    <property type="entry name" value="Ribonucl_H"/>
</dbReference>
<keyword evidence="5" id="KW-0808">Transferase</keyword>
<sequence length="204" mass="22918">MPLSSKIRHLDFTAIDFESAGSARGKTDAPVQVGLACWSMETGHHSPYHSYLRTDRPITWSARKVHGIRDEDLLGAPSLQELWPTLRAALHGAIVVAHGMGTEKRFLRAFPGHSFGPWIDTLLLTRAAFPELPSHALSDLCETLGLSETVSRFQPDRQWHDALFDATASLVLLEHLLTRHELADRDLEILLHPNLTRWSAHRRS</sequence>
<evidence type="ECO:0000313" key="6">
    <source>
        <dbReference type="Proteomes" id="UP000557717"/>
    </source>
</evidence>
<dbReference type="Proteomes" id="UP000557717">
    <property type="component" value="Unassembled WGS sequence"/>
</dbReference>
<evidence type="ECO:0000256" key="2">
    <source>
        <dbReference type="ARBA" id="ARBA00022801"/>
    </source>
</evidence>
<dbReference type="SUPFAM" id="SSF53098">
    <property type="entry name" value="Ribonuclease H-like"/>
    <property type="match status" value="1"/>
</dbReference>
<feature type="domain" description="Exonuclease" evidence="4">
    <location>
        <begin position="11"/>
        <end position="182"/>
    </location>
</feature>
<protein>
    <submittedName>
        <fullName evidence="5">DNA polymerase-3 subunit epsilon</fullName>
        <ecNumber evidence="5">2.7.7.7</ecNumber>
    </submittedName>
</protein>
<dbReference type="SMART" id="SM00479">
    <property type="entry name" value="EXOIII"/>
    <property type="match status" value="1"/>
</dbReference>
<evidence type="ECO:0000256" key="1">
    <source>
        <dbReference type="ARBA" id="ARBA00022722"/>
    </source>
</evidence>
<dbReference type="RefSeq" id="WP_343076042.1">
    <property type="nucleotide sequence ID" value="NZ_JACHFD010000014.1"/>
</dbReference>
<organism evidence="5 6">
    <name type="scientific">Haloferula luteola</name>
    <dbReference type="NCBI Taxonomy" id="595692"/>
    <lineage>
        <taxon>Bacteria</taxon>
        <taxon>Pseudomonadati</taxon>
        <taxon>Verrucomicrobiota</taxon>
        <taxon>Verrucomicrobiia</taxon>
        <taxon>Verrucomicrobiales</taxon>
        <taxon>Verrucomicrobiaceae</taxon>
        <taxon>Haloferula</taxon>
    </lineage>
</organism>
<gene>
    <name evidence="5" type="ORF">HNR46_002853</name>
</gene>
<dbReference type="GO" id="GO:0003676">
    <property type="term" value="F:nucleic acid binding"/>
    <property type="evidence" value="ECO:0007669"/>
    <property type="project" value="InterPro"/>
</dbReference>
<dbReference type="PANTHER" id="PTHR30231">
    <property type="entry name" value="DNA POLYMERASE III SUBUNIT EPSILON"/>
    <property type="match status" value="1"/>
</dbReference>
<name>A0A840V3M7_9BACT</name>
<evidence type="ECO:0000259" key="4">
    <source>
        <dbReference type="SMART" id="SM00479"/>
    </source>
</evidence>
<evidence type="ECO:0000313" key="5">
    <source>
        <dbReference type="EMBL" id="MBB5352605.1"/>
    </source>
</evidence>
<dbReference type="Pfam" id="PF00929">
    <property type="entry name" value="RNase_T"/>
    <property type="match status" value="1"/>
</dbReference>
<dbReference type="GO" id="GO:0003887">
    <property type="term" value="F:DNA-directed DNA polymerase activity"/>
    <property type="evidence" value="ECO:0007669"/>
    <property type="project" value="UniProtKB-EC"/>
</dbReference>
<dbReference type="InterPro" id="IPR012337">
    <property type="entry name" value="RNaseH-like_sf"/>
</dbReference>